<accession>A0A6J8CAS0</accession>
<dbReference type="AlphaFoldDB" id="A0A6J8CAS0"/>
<dbReference type="Proteomes" id="UP000507470">
    <property type="component" value="Unassembled WGS sequence"/>
</dbReference>
<feature type="transmembrane region" description="Helical" evidence="1">
    <location>
        <begin position="158"/>
        <end position="181"/>
    </location>
</feature>
<evidence type="ECO:0000256" key="1">
    <source>
        <dbReference type="SAM" id="Phobius"/>
    </source>
</evidence>
<sequence>MIWWLKILICTCIHSILFSLITGLECECTTYECLSERRRTCTASHSCYSQMTNDIVERGCIDRKTPLLCENQRPNKKKIAKLMAGWPVLHCCRDKDFCNKGVIPTEPPQNKDHPVLPSQEDTNDYLDENQIETITVKTNCPQSVLNSGNGSSGMINPIYIAVPVAGLCVLLALIIFAMYLLRRRGDYYERYPYPPVVTIPRHHVSCKDSKCAPSCKLNRCTDSERSSSGSETKLFL</sequence>
<reference evidence="3 4" key="1">
    <citation type="submission" date="2020-06" db="EMBL/GenBank/DDBJ databases">
        <authorList>
            <person name="Li R."/>
            <person name="Bekaert M."/>
        </authorList>
    </citation>
    <scope>NUCLEOTIDE SEQUENCE [LARGE SCALE GENOMIC DNA]</scope>
    <source>
        <strain evidence="4">wild</strain>
    </source>
</reference>
<gene>
    <name evidence="3" type="ORF">MCOR_28359</name>
</gene>
<keyword evidence="1" id="KW-1133">Transmembrane helix</keyword>
<evidence type="ECO:0000313" key="4">
    <source>
        <dbReference type="Proteomes" id="UP000507470"/>
    </source>
</evidence>
<feature type="chain" id="PRO_5026848908" description="Activin types I and II receptor domain-containing protein" evidence="2">
    <location>
        <begin position="27"/>
        <end position="236"/>
    </location>
</feature>
<organism evidence="3 4">
    <name type="scientific">Mytilus coruscus</name>
    <name type="common">Sea mussel</name>
    <dbReference type="NCBI Taxonomy" id="42192"/>
    <lineage>
        <taxon>Eukaryota</taxon>
        <taxon>Metazoa</taxon>
        <taxon>Spiralia</taxon>
        <taxon>Lophotrochozoa</taxon>
        <taxon>Mollusca</taxon>
        <taxon>Bivalvia</taxon>
        <taxon>Autobranchia</taxon>
        <taxon>Pteriomorphia</taxon>
        <taxon>Mytilida</taxon>
        <taxon>Mytiloidea</taxon>
        <taxon>Mytilidae</taxon>
        <taxon>Mytilinae</taxon>
        <taxon>Mytilus</taxon>
    </lineage>
</organism>
<dbReference type="InterPro" id="IPR045860">
    <property type="entry name" value="Snake_toxin-like_sf"/>
</dbReference>
<protein>
    <recommendedName>
        <fullName evidence="5">Activin types I and II receptor domain-containing protein</fullName>
    </recommendedName>
</protein>
<keyword evidence="1" id="KW-0472">Membrane</keyword>
<dbReference type="EMBL" id="CACVKT020005203">
    <property type="protein sequence ID" value="CAC5393498.1"/>
    <property type="molecule type" value="Genomic_DNA"/>
</dbReference>
<dbReference type="OrthoDB" id="6412674at2759"/>
<name>A0A6J8CAS0_MYTCO</name>
<keyword evidence="2" id="KW-0732">Signal</keyword>
<keyword evidence="1" id="KW-0812">Transmembrane</keyword>
<evidence type="ECO:0008006" key="5">
    <source>
        <dbReference type="Google" id="ProtNLM"/>
    </source>
</evidence>
<proteinExistence type="predicted"/>
<evidence type="ECO:0000256" key="2">
    <source>
        <dbReference type="SAM" id="SignalP"/>
    </source>
</evidence>
<feature type="signal peptide" evidence="2">
    <location>
        <begin position="1"/>
        <end position="26"/>
    </location>
</feature>
<dbReference type="SUPFAM" id="SSF57302">
    <property type="entry name" value="Snake toxin-like"/>
    <property type="match status" value="1"/>
</dbReference>
<evidence type="ECO:0000313" key="3">
    <source>
        <dbReference type="EMBL" id="CAC5393498.1"/>
    </source>
</evidence>
<dbReference type="Gene3D" id="2.10.60.10">
    <property type="entry name" value="CD59"/>
    <property type="match status" value="1"/>
</dbReference>
<keyword evidence="4" id="KW-1185">Reference proteome</keyword>